<dbReference type="Proteomes" id="UP000248706">
    <property type="component" value="Unassembled WGS sequence"/>
</dbReference>
<protein>
    <submittedName>
        <fullName evidence="1">Uncharacterized protein</fullName>
    </submittedName>
</protein>
<dbReference type="RefSeq" id="WP_052890537.1">
    <property type="nucleotide sequence ID" value="NZ_MCIF01000002.1"/>
</dbReference>
<comment type="caution">
    <text evidence="1">The sequence shown here is derived from an EMBL/GenBank/DDBJ whole genome shotgun (WGS) entry which is preliminary data.</text>
</comment>
<evidence type="ECO:0000313" key="1">
    <source>
        <dbReference type="EMBL" id="RAQ97433.1"/>
    </source>
</evidence>
<organism evidence="1 2">
    <name type="scientific">Thermogemmatispora tikiterensis</name>
    <dbReference type="NCBI Taxonomy" id="1825093"/>
    <lineage>
        <taxon>Bacteria</taxon>
        <taxon>Bacillati</taxon>
        <taxon>Chloroflexota</taxon>
        <taxon>Ktedonobacteria</taxon>
        <taxon>Thermogemmatisporales</taxon>
        <taxon>Thermogemmatisporaceae</taxon>
        <taxon>Thermogemmatispora</taxon>
    </lineage>
</organism>
<sequence>MPTTFSYARILYAVGQVLDQIGVKSIALREEEDGLFVEGYNSNGQLQVQLRYDIPGLYELLTRVEEQENGRELPQTAEVEGLLRRFLTEHDRELVGISR</sequence>
<gene>
    <name evidence="1" type="ORF">A4R35_17985</name>
</gene>
<accession>A0A328VP36</accession>
<dbReference type="EMBL" id="MCIF01000002">
    <property type="protein sequence ID" value="RAQ97433.1"/>
    <property type="molecule type" value="Genomic_DNA"/>
</dbReference>
<proteinExistence type="predicted"/>
<evidence type="ECO:0000313" key="2">
    <source>
        <dbReference type="Proteomes" id="UP000248706"/>
    </source>
</evidence>
<name>A0A328VP36_9CHLR</name>
<keyword evidence="2" id="KW-1185">Reference proteome</keyword>
<dbReference type="OrthoDB" id="162713at2"/>
<dbReference type="AlphaFoldDB" id="A0A328VP36"/>
<reference evidence="1 2" key="1">
    <citation type="submission" date="2016-08" db="EMBL/GenBank/DDBJ databases">
        <title>Analysis of Carbohydrate Active Enzymes in Thermogemmatispora T81 Reveals Carbohydrate Degradation Ability.</title>
        <authorList>
            <person name="Tomazini A."/>
            <person name="Lal S."/>
            <person name="Stott M."/>
            <person name="Henrissat B."/>
            <person name="Polikarpov I."/>
            <person name="Sparling R."/>
            <person name="Levin D.B."/>
        </authorList>
    </citation>
    <scope>NUCLEOTIDE SEQUENCE [LARGE SCALE GENOMIC DNA]</scope>
    <source>
        <strain evidence="1 2">T81</strain>
    </source>
</reference>